<dbReference type="GO" id="GO:0008832">
    <property type="term" value="F:dGTPase activity"/>
    <property type="evidence" value="ECO:0007669"/>
    <property type="project" value="TreeGrafter"/>
</dbReference>
<sequence length="108" mass="12246">MSVSCDATLDGIFNKTVENIKSLSAKSKEKKRKIIGELLNIDGKYSSEHSTEVKVFNDPIHGQMELHPLLVKIIDTPQFQRLRHIKQLGTKYLVYPGATHTRFEHSLG</sequence>
<dbReference type="PANTHER" id="PTHR11373:SF4">
    <property type="entry name" value="DEOXYNUCLEOSIDE TRIPHOSPHATE TRIPHOSPHOHYDROLASE SAMHD1"/>
    <property type="match status" value="1"/>
</dbReference>
<dbReference type="GeneID" id="122145630"/>
<dbReference type="PANTHER" id="PTHR11373">
    <property type="entry name" value="DEOXYNUCLEOSIDE TRIPHOSPHATE TRIPHOSPHOHYDROLASE"/>
    <property type="match status" value="1"/>
</dbReference>
<accession>A0A9Q9Y9L2</accession>
<dbReference type="OrthoDB" id="9991235at2759"/>
<dbReference type="AlphaFoldDB" id="A0A9Q9Y9L2"/>
<dbReference type="GO" id="GO:0005634">
    <property type="term" value="C:nucleus"/>
    <property type="evidence" value="ECO:0007669"/>
    <property type="project" value="TreeGrafter"/>
</dbReference>
<dbReference type="GO" id="GO:0006203">
    <property type="term" value="P:dGTP catabolic process"/>
    <property type="evidence" value="ECO:0007669"/>
    <property type="project" value="TreeGrafter"/>
</dbReference>
<dbReference type="RefSeq" id="XP_042616126.1">
    <property type="nucleotide sequence ID" value="XM_042760192.1"/>
</dbReference>
<evidence type="ECO:0000313" key="1">
    <source>
        <dbReference type="RefSeq" id="XP_042616126.1"/>
    </source>
</evidence>
<dbReference type="Proteomes" id="UP001155660">
    <property type="component" value="Chromosome A1"/>
</dbReference>
<gene>
    <name evidence="1" type="primary">LOC122145630</name>
</gene>
<reference evidence="1" key="1">
    <citation type="submission" date="2025-08" db="UniProtKB">
        <authorList>
            <consortium name="RefSeq"/>
        </authorList>
    </citation>
    <scope>IDENTIFICATION</scope>
    <source>
        <tissue evidence="1">Muscle</tissue>
    </source>
</reference>
<name>A0A9Q9Y9L2_CYPCA</name>
<dbReference type="InterPro" id="IPR050135">
    <property type="entry name" value="dGTPase-like"/>
</dbReference>
<protein>
    <submittedName>
        <fullName evidence="1">Deoxynucleoside triphosphate triphosphohydrolase SAMHD1-like</fullName>
    </submittedName>
</protein>
<dbReference type="KEGG" id="ccar:122145630"/>
<proteinExistence type="predicted"/>
<organism evidence="1">
    <name type="scientific">Cyprinus carpio</name>
    <name type="common">Common carp</name>
    <dbReference type="NCBI Taxonomy" id="7962"/>
    <lineage>
        <taxon>Eukaryota</taxon>
        <taxon>Metazoa</taxon>
        <taxon>Chordata</taxon>
        <taxon>Craniata</taxon>
        <taxon>Vertebrata</taxon>
        <taxon>Euteleostomi</taxon>
        <taxon>Actinopterygii</taxon>
        <taxon>Neopterygii</taxon>
        <taxon>Teleostei</taxon>
        <taxon>Ostariophysi</taxon>
        <taxon>Cypriniformes</taxon>
        <taxon>Cyprinidae</taxon>
        <taxon>Cyprininae</taxon>
        <taxon>Cyprinus</taxon>
    </lineage>
</organism>